<dbReference type="PANTHER" id="PTHR41237">
    <property type="entry name" value="37S RIBOSOMAL PROTEIN MRP21, MITOCHONDRIAL"/>
    <property type="match status" value="1"/>
</dbReference>
<dbReference type="Pfam" id="PF01165">
    <property type="entry name" value="Ribosomal_S21"/>
    <property type="match status" value="1"/>
</dbReference>
<proteinExistence type="inferred from homology"/>
<dbReference type="GO" id="GO:0070124">
    <property type="term" value="P:mitochondrial translational initiation"/>
    <property type="evidence" value="ECO:0007669"/>
    <property type="project" value="TreeGrafter"/>
</dbReference>
<evidence type="ECO:0000256" key="2">
    <source>
        <dbReference type="ARBA" id="ARBA00022980"/>
    </source>
</evidence>
<evidence type="ECO:0000256" key="1">
    <source>
        <dbReference type="ARBA" id="ARBA00006640"/>
    </source>
</evidence>
<dbReference type="AlphaFoldDB" id="A0AAV5QMQ0"/>
<dbReference type="InterPro" id="IPR052837">
    <property type="entry name" value="Mitoribosomal_bS21"/>
</dbReference>
<dbReference type="GO" id="GO:0003735">
    <property type="term" value="F:structural constituent of ribosome"/>
    <property type="evidence" value="ECO:0007669"/>
    <property type="project" value="InterPro"/>
</dbReference>
<evidence type="ECO:0000313" key="4">
    <source>
        <dbReference type="EMBL" id="GMM35901.1"/>
    </source>
</evidence>
<keyword evidence="3" id="KW-0687">Ribonucleoprotein</keyword>
<comment type="similarity">
    <text evidence="1">Belongs to the bacterial ribosomal protein bS21 family.</text>
</comment>
<dbReference type="PANTHER" id="PTHR41237:SF1">
    <property type="entry name" value="SMALL RIBOSOMAL SUBUNIT PROTEIN BS21M"/>
    <property type="match status" value="1"/>
</dbReference>
<sequence>MFQILRTRAIGAFSGARLYGLPTLNRSYATKGSNSITELLNFNSIKSSSTNKFKEVSYDNILKESKTRGPRSSVSFGVQEVVEDFKNQVRQMPIARDSANVYVNVRNSNTLVSDFKKLEGIVGRNQIAQDKRDQRFYVRPGRKRRLDRSRRHRKLFKAGFKNLLGMVKDARRKGY</sequence>
<comment type="caution">
    <text evidence="4">The sequence shown here is derived from an EMBL/GenBank/DDBJ whole genome shotgun (WGS) entry which is preliminary data.</text>
</comment>
<organism evidence="4 5">
    <name type="scientific">Saccharomycopsis crataegensis</name>
    <dbReference type="NCBI Taxonomy" id="43959"/>
    <lineage>
        <taxon>Eukaryota</taxon>
        <taxon>Fungi</taxon>
        <taxon>Dikarya</taxon>
        <taxon>Ascomycota</taxon>
        <taxon>Saccharomycotina</taxon>
        <taxon>Saccharomycetes</taxon>
        <taxon>Saccharomycopsidaceae</taxon>
        <taxon>Saccharomycopsis</taxon>
    </lineage>
</organism>
<dbReference type="GO" id="GO:0005763">
    <property type="term" value="C:mitochondrial small ribosomal subunit"/>
    <property type="evidence" value="ECO:0007669"/>
    <property type="project" value="TreeGrafter"/>
</dbReference>
<protein>
    <submittedName>
        <fullName evidence="4">Mitochondrial 37S ribosomal protein</fullName>
    </submittedName>
</protein>
<dbReference type="RefSeq" id="XP_064852897.1">
    <property type="nucleotide sequence ID" value="XM_064996825.1"/>
</dbReference>
<evidence type="ECO:0000313" key="5">
    <source>
        <dbReference type="Proteomes" id="UP001360560"/>
    </source>
</evidence>
<name>A0AAV5QMQ0_9ASCO</name>
<dbReference type="GeneID" id="90073876"/>
<reference evidence="4 5" key="1">
    <citation type="journal article" date="2023" name="Elife">
        <title>Identification of key yeast species and microbe-microbe interactions impacting larval growth of Drosophila in the wild.</title>
        <authorList>
            <person name="Mure A."/>
            <person name="Sugiura Y."/>
            <person name="Maeda R."/>
            <person name="Honda K."/>
            <person name="Sakurai N."/>
            <person name="Takahashi Y."/>
            <person name="Watada M."/>
            <person name="Katoh T."/>
            <person name="Gotoh A."/>
            <person name="Gotoh Y."/>
            <person name="Taniguchi I."/>
            <person name="Nakamura K."/>
            <person name="Hayashi T."/>
            <person name="Katayama T."/>
            <person name="Uemura T."/>
            <person name="Hattori Y."/>
        </authorList>
    </citation>
    <scope>NUCLEOTIDE SEQUENCE [LARGE SCALE GENOMIC DNA]</scope>
    <source>
        <strain evidence="4 5">SC-9</strain>
    </source>
</reference>
<gene>
    <name evidence="4" type="ORF">DASC09_032260</name>
</gene>
<evidence type="ECO:0000256" key="3">
    <source>
        <dbReference type="ARBA" id="ARBA00023274"/>
    </source>
</evidence>
<accession>A0AAV5QMQ0</accession>
<dbReference type="EMBL" id="BTFZ01000011">
    <property type="protein sequence ID" value="GMM35901.1"/>
    <property type="molecule type" value="Genomic_DNA"/>
</dbReference>
<keyword evidence="2 4" id="KW-0689">Ribosomal protein</keyword>
<dbReference type="Proteomes" id="UP001360560">
    <property type="component" value="Unassembled WGS sequence"/>
</dbReference>
<keyword evidence="5" id="KW-1185">Reference proteome</keyword>
<dbReference type="InterPro" id="IPR001911">
    <property type="entry name" value="Ribosomal_bS21"/>
</dbReference>